<evidence type="ECO:0000313" key="2">
    <source>
        <dbReference type="Proteomes" id="UP000887159"/>
    </source>
</evidence>
<name>A0A8X7BDW7_TRICX</name>
<proteinExistence type="predicted"/>
<organism evidence="1 2">
    <name type="scientific">Trichonephila clavipes</name>
    <name type="common">Golden silk orbweaver</name>
    <name type="synonym">Nephila clavipes</name>
    <dbReference type="NCBI Taxonomy" id="2585209"/>
    <lineage>
        <taxon>Eukaryota</taxon>
        <taxon>Metazoa</taxon>
        <taxon>Ecdysozoa</taxon>
        <taxon>Arthropoda</taxon>
        <taxon>Chelicerata</taxon>
        <taxon>Arachnida</taxon>
        <taxon>Araneae</taxon>
        <taxon>Araneomorphae</taxon>
        <taxon>Entelegynae</taxon>
        <taxon>Araneoidea</taxon>
        <taxon>Nephilidae</taxon>
        <taxon>Trichonephila</taxon>
    </lineage>
</organism>
<dbReference type="EMBL" id="BMAU01021381">
    <property type="protein sequence ID" value="GFY27843.1"/>
    <property type="molecule type" value="Genomic_DNA"/>
</dbReference>
<dbReference type="Proteomes" id="UP000887159">
    <property type="component" value="Unassembled WGS sequence"/>
</dbReference>
<accession>A0A8X7BDW7</accession>
<sequence>MERVSSVCIVRRFSSTSICQYDVFAIYLSSLSEDCNCHFEELGQIVISDTIVANKRGSHFKEPENNDIHLAEVLNGSIEVLIGADIAR</sequence>
<keyword evidence="2" id="KW-1185">Reference proteome</keyword>
<evidence type="ECO:0000313" key="1">
    <source>
        <dbReference type="EMBL" id="GFY27843.1"/>
    </source>
</evidence>
<reference evidence="1" key="1">
    <citation type="submission" date="2020-08" db="EMBL/GenBank/DDBJ databases">
        <title>Multicomponent nature underlies the extraordinary mechanical properties of spider dragline silk.</title>
        <authorList>
            <person name="Kono N."/>
            <person name="Nakamura H."/>
            <person name="Mori M."/>
            <person name="Yoshida Y."/>
            <person name="Ohtoshi R."/>
            <person name="Malay A.D."/>
            <person name="Moran D.A.P."/>
            <person name="Tomita M."/>
            <person name="Numata K."/>
            <person name="Arakawa K."/>
        </authorList>
    </citation>
    <scope>NUCLEOTIDE SEQUENCE</scope>
</reference>
<gene>
    <name evidence="1" type="ORF">TNCV_243081</name>
</gene>
<protein>
    <submittedName>
        <fullName evidence="1">Uncharacterized protein</fullName>
    </submittedName>
</protein>
<comment type="caution">
    <text evidence="1">The sequence shown here is derived from an EMBL/GenBank/DDBJ whole genome shotgun (WGS) entry which is preliminary data.</text>
</comment>
<dbReference type="AlphaFoldDB" id="A0A8X7BDW7"/>